<name>D9Q0W2_ACIS3</name>
<dbReference type="EMBL" id="CP001742">
    <property type="protein sequence ID" value="ADL18950.1"/>
    <property type="molecule type" value="Genomic_DNA"/>
</dbReference>
<keyword evidence="8" id="KW-1185">Reference proteome</keyword>
<dbReference type="Gene3D" id="1.10.8.10">
    <property type="entry name" value="DNA helicase RuvA subunit, C-terminal domain"/>
    <property type="match status" value="1"/>
</dbReference>
<accession>D9Q0W2</accession>
<dbReference type="HAMAP" id="MF_00814">
    <property type="entry name" value="NAC_arch"/>
    <property type="match status" value="1"/>
</dbReference>
<dbReference type="Pfam" id="PF01849">
    <property type="entry name" value="NAC"/>
    <property type="match status" value="1"/>
</dbReference>
<evidence type="ECO:0000313" key="7">
    <source>
        <dbReference type="EMBL" id="ADL18950.1"/>
    </source>
</evidence>
<dbReference type="CDD" id="cd14359">
    <property type="entry name" value="UBA_AeNAC"/>
    <property type="match status" value="1"/>
</dbReference>
<dbReference type="HOGENOM" id="CLU_146475_0_0_2"/>
<protein>
    <recommendedName>
        <fullName evidence="4 5">Nascent polypeptide-associated complex protein</fullName>
    </recommendedName>
</protein>
<comment type="similarity">
    <text evidence="4">Belongs to the NAC-alpha family.</text>
</comment>
<dbReference type="GO" id="GO:0015031">
    <property type="term" value="P:protein transport"/>
    <property type="evidence" value="ECO:0007669"/>
    <property type="project" value="UniProtKB-UniRule"/>
</dbReference>
<dbReference type="SMART" id="SM01407">
    <property type="entry name" value="NAC"/>
    <property type="match status" value="1"/>
</dbReference>
<keyword evidence="1 4" id="KW-0813">Transport</keyword>
<evidence type="ECO:0000256" key="4">
    <source>
        <dbReference type="HAMAP-Rule" id="MF_00814"/>
    </source>
</evidence>
<evidence type="ECO:0000256" key="1">
    <source>
        <dbReference type="ARBA" id="ARBA00022448"/>
    </source>
</evidence>
<dbReference type="GO" id="GO:0003723">
    <property type="term" value="F:RNA binding"/>
    <property type="evidence" value="ECO:0007669"/>
    <property type="project" value="UniProtKB-UniRule"/>
</dbReference>
<gene>
    <name evidence="4" type="primary">nac</name>
    <name evidence="7" type="ordered locus">ASAC_0543</name>
</gene>
<feature type="domain" description="NAC-A/B" evidence="6">
    <location>
        <begin position="2"/>
        <end position="70"/>
    </location>
</feature>
<dbReference type="Proteomes" id="UP000000346">
    <property type="component" value="Chromosome"/>
</dbReference>
<dbReference type="AlphaFoldDB" id="D9Q0W2"/>
<dbReference type="eggNOG" id="arCOG04061">
    <property type="taxonomic scope" value="Archaea"/>
</dbReference>
<organism evidence="7 8">
    <name type="scientific">Acidilobus saccharovorans (strain DSM 16705 / JCM 18335 / VKM B-2471 / 345-15)</name>
    <dbReference type="NCBI Taxonomy" id="666510"/>
    <lineage>
        <taxon>Archaea</taxon>
        <taxon>Thermoproteota</taxon>
        <taxon>Thermoprotei</taxon>
        <taxon>Acidilobales</taxon>
        <taxon>Acidilobaceae</taxon>
        <taxon>Acidilobus</taxon>
    </lineage>
</organism>
<reference evidence="7 8" key="1">
    <citation type="journal article" date="2010" name="Appl. Environ. Microbiol.">
        <title>The genome sequence of the crenarchaeon Acidilobus saccharovorans supports a new order, Acidilobales, and suggests an important ecological role in terrestrial acidic hot springs.</title>
        <authorList>
            <person name="Mardanov A.V."/>
            <person name="Svetlitchnyi V.A."/>
            <person name="Beletsky A.V."/>
            <person name="Prokofeva M.I."/>
            <person name="Bonch-Osmolovskaya E.A."/>
            <person name="Ravin N.V."/>
            <person name="Skryabin K.G."/>
        </authorList>
    </citation>
    <scope>NUCLEOTIDE SEQUENCE [LARGE SCALE GENOMIC DNA]</scope>
    <source>
        <strain evidence="8">DSM 16705 / JCM 18335 / VKM B-2471 / 345-15</strain>
    </source>
</reference>
<comment type="function">
    <text evidence="4">Contacts the emerging nascent chain on the ribosome.</text>
</comment>
<keyword evidence="3 4" id="KW-0653">Protein transport</keyword>
<dbReference type="RefSeq" id="WP_013266462.1">
    <property type="nucleotide sequence ID" value="NC_014374.1"/>
</dbReference>
<evidence type="ECO:0000259" key="6">
    <source>
        <dbReference type="PROSITE" id="PS51151"/>
    </source>
</evidence>
<dbReference type="Pfam" id="PF19026">
    <property type="entry name" value="UBA_HYPK"/>
    <property type="match status" value="1"/>
</dbReference>
<dbReference type="Gene3D" id="2.20.70.30">
    <property type="entry name" value="Nascent polypeptide-associated complex domain"/>
    <property type="match status" value="1"/>
</dbReference>
<sequence length="114" mass="12555">MGVNPRELKRMLKRMGIEAEELEATRVTIEAKDKQLVVEEPQVIIVRGRNQPTMIYVVGEPKEVKPQQPAQPQVSEEDVKLVAEQAGVDLETARNALIAANGDIAEAILKLKGS</sequence>
<evidence type="ECO:0000256" key="2">
    <source>
        <dbReference type="ARBA" id="ARBA00022884"/>
    </source>
</evidence>
<dbReference type="SUPFAM" id="SSF46934">
    <property type="entry name" value="UBA-like"/>
    <property type="match status" value="1"/>
</dbReference>
<proteinExistence type="inferred from homology"/>
<dbReference type="KEGG" id="asc:ASAC_0543"/>
<dbReference type="InterPro" id="IPR002715">
    <property type="entry name" value="Nas_poly-pep-assoc_cplx_dom"/>
</dbReference>
<dbReference type="STRING" id="666510.ASAC_0543"/>
<dbReference type="GeneID" id="9498775"/>
<evidence type="ECO:0000313" key="8">
    <source>
        <dbReference type="Proteomes" id="UP000000346"/>
    </source>
</evidence>
<dbReference type="PROSITE" id="PS51151">
    <property type="entry name" value="NAC_AB"/>
    <property type="match status" value="1"/>
</dbReference>
<keyword evidence="2 4" id="KW-0694">RNA-binding</keyword>
<dbReference type="InterPro" id="IPR009060">
    <property type="entry name" value="UBA-like_sf"/>
</dbReference>
<dbReference type="InterPro" id="IPR005231">
    <property type="entry name" value="NAC_arc"/>
</dbReference>
<dbReference type="InParanoid" id="D9Q0W2"/>
<dbReference type="InterPro" id="IPR038187">
    <property type="entry name" value="NAC_A/B_dom_sf"/>
</dbReference>
<dbReference type="NCBIfam" id="TIGR00264">
    <property type="entry name" value="archaeal-type nascent polypeptide-associated complex protein"/>
    <property type="match status" value="1"/>
</dbReference>
<dbReference type="InterPro" id="IPR044034">
    <property type="entry name" value="NAC-like_UBA"/>
</dbReference>
<evidence type="ECO:0000256" key="5">
    <source>
        <dbReference type="NCBIfam" id="TIGR00264"/>
    </source>
</evidence>
<comment type="subunit">
    <text evidence="4">Homodimer. Interacts with the ribosome. Binds ribosomal RNA.</text>
</comment>
<evidence type="ECO:0000256" key="3">
    <source>
        <dbReference type="ARBA" id="ARBA00022927"/>
    </source>
</evidence>